<sequence length="75" mass="8510">MRPPVGAVVNNGGRLEESFKRSPERRKKPLLGVSERRGNRLRISGLERLKDDSKEEVELSSVEPENPQKINRSSI</sequence>
<keyword evidence="3" id="KW-1185">Reference proteome</keyword>
<protein>
    <submittedName>
        <fullName evidence="2">Uncharacterized protein</fullName>
    </submittedName>
</protein>
<gene>
    <name evidence="2" type="primary">Necator_chrV.g17897</name>
    <name evidence="2" type="ORF">RB195_013107</name>
</gene>
<reference evidence="2 3" key="1">
    <citation type="submission" date="2023-08" db="EMBL/GenBank/DDBJ databases">
        <title>A Necator americanus chromosomal reference genome.</title>
        <authorList>
            <person name="Ilik V."/>
            <person name="Petrzelkova K.J."/>
            <person name="Pardy F."/>
            <person name="Fuh T."/>
            <person name="Niatou-Singa F.S."/>
            <person name="Gouil Q."/>
            <person name="Baker L."/>
            <person name="Ritchie M.E."/>
            <person name="Jex A.R."/>
            <person name="Gazzola D."/>
            <person name="Li H."/>
            <person name="Toshio Fujiwara R."/>
            <person name="Zhan B."/>
            <person name="Aroian R.V."/>
            <person name="Pafco B."/>
            <person name="Schwarz E.M."/>
        </authorList>
    </citation>
    <scope>NUCLEOTIDE SEQUENCE [LARGE SCALE GENOMIC DNA]</scope>
    <source>
        <strain evidence="2 3">Aroian</strain>
        <tissue evidence="2">Whole animal</tissue>
    </source>
</reference>
<name>A0ABR1DU06_NECAM</name>
<accession>A0ABR1DU06</accession>
<feature type="region of interest" description="Disordered" evidence="1">
    <location>
        <begin position="52"/>
        <end position="75"/>
    </location>
</feature>
<comment type="caution">
    <text evidence="2">The sequence shown here is derived from an EMBL/GenBank/DDBJ whole genome shotgun (WGS) entry which is preliminary data.</text>
</comment>
<proteinExistence type="predicted"/>
<feature type="region of interest" description="Disordered" evidence="1">
    <location>
        <begin position="1"/>
        <end position="36"/>
    </location>
</feature>
<dbReference type="EMBL" id="JAVFWL010000005">
    <property type="protein sequence ID" value="KAK6753917.1"/>
    <property type="molecule type" value="Genomic_DNA"/>
</dbReference>
<evidence type="ECO:0000313" key="3">
    <source>
        <dbReference type="Proteomes" id="UP001303046"/>
    </source>
</evidence>
<dbReference type="Proteomes" id="UP001303046">
    <property type="component" value="Unassembled WGS sequence"/>
</dbReference>
<evidence type="ECO:0000313" key="2">
    <source>
        <dbReference type="EMBL" id="KAK6753917.1"/>
    </source>
</evidence>
<organism evidence="2 3">
    <name type="scientific">Necator americanus</name>
    <name type="common">Human hookworm</name>
    <dbReference type="NCBI Taxonomy" id="51031"/>
    <lineage>
        <taxon>Eukaryota</taxon>
        <taxon>Metazoa</taxon>
        <taxon>Ecdysozoa</taxon>
        <taxon>Nematoda</taxon>
        <taxon>Chromadorea</taxon>
        <taxon>Rhabditida</taxon>
        <taxon>Rhabditina</taxon>
        <taxon>Rhabditomorpha</taxon>
        <taxon>Strongyloidea</taxon>
        <taxon>Ancylostomatidae</taxon>
        <taxon>Bunostominae</taxon>
        <taxon>Necator</taxon>
    </lineage>
</organism>
<evidence type="ECO:0000256" key="1">
    <source>
        <dbReference type="SAM" id="MobiDB-lite"/>
    </source>
</evidence>